<keyword evidence="2" id="KW-0812">Transmembrane</keyword>
<feature type="transmembrane region" description="Helical" evidence="2">
    <location>
        <begin position="28"/>
        <end position="47"/>
    </location>
</feature>
<evidence type="ECO:0000256" key="2">
    <source>
        <dbReference type="SAM" id="Phobius"/>
    </source>
</evidence>
<dbReference type="EMBL" id="CAFBMR010000045">
    <property type="protein sequence ID" value="CAB4916619.1"/>
    <property type="molecule type" value="Genomic_DNA"/>
</dbReference>
<reference evidence="3" key="1">
    <citation type="submission" date="2020-05" db="EMBL/GenBank/DDBJ databases">
        <authorList>
            <person name="Chiriac C."/>
            <person name="Salcher M."/>
            <person name="Ghai R."/>
            <person name="Kavagutti S V."/>
        </authorList>
    </citation>
    <scope>NUCLEOTIDE SEQUENCE</scope>
</reference>
<gene>
    <name evidence="3" type="ORF">UFOPK3610_01163</name>
</gene>
<organism evidence="3">
    <name type="scientific">freshwater metagenome</name>
    <dbReference type="NCBI Taxonomy" id="449393"/>
    <lineage>
        <taxon>unclassified sequences</taxon>
        <taxon>metagenomes</taxon>
        <taxon>ecological metagenomes</taxon>
    </lineage>
</organism>
<keyword evidence="2" id="KW-0472">Membrane</keyword>
<proteinExistence type="predicted"/>
<name>A0A6J7HLZ6_9ZZZZ</name>
<feature type="region of interest" description="Disordered" evidence="1">
    <location>
        <begin position="200"/>
        <end position="219"/>
    </location>
</feature>
<evidence type="ECO:0000256" key="1">
    <source>
        <dbReference type="SAM" id="MobiDB-lite"/>
    </source>
</evidence>
<evidence type="ECO:0000313" key="3">
    <source>
        <dbReference type="EMBL" id="CAB4916619.1"/>
    </source>
</evidence>
<dbReference type="InterPro" id="IPR025445">
    <property type="entry name" value="DUF4191"/>
</dbReference>
<sequence length="219" mass="23920">MARFSGIKSRFSTILENFRMAKSGRPTIGWEMAGIFLVVGAVVATPLSIFLNWPTGVILGVPAGAIAALFWFSRVAMRSAYKSIEGQPGAAAAVIESMRGNWSVTPAVAVTRNQDLVSRVVGRCGVILVGEGAPSRVVALLATERKKTARWLPDIPIYEMQVGTEEGQIRISRLQKEMGKLPKNLRPAESNDIRRRLDALSQRQNAIPLPKGPMPRQSR</sequence>
<keyword evidence="2" id="KW-1133">Transmembrane helix</keyword>
<dbReference type="AlphaFoldDB" id="A0A6J7HLZ6"/>
<feature type="transmembrane region" description="Helical" evidence="2">
    <location>
        <begin position="53"/>
        <end position="72"/>
    </location>
</feature>
<protein>
    <submittedName>
        <fullName evidence="3">Unannotated protein</fullName>
    </submittedName>
</protein>
<accession>A0A6J7HLZ6</accession>
<dbReference type="Pfam" id="PF13829">
    <property type="entry name" value="DUF4191"/>
    <property type="match status" value="1"/>
</dbReference>